<sequence length="723" mass="77931">MQKRRLLVILLSCILALVMHTGWLLCTPPPVAQAHAFVIGSDPVDGSTIAKVPSVAHITFNAPISTLSSAHIYSLQKGTLVDVTDGQASVSHANPRQLNIPLQSPDSLPEGSYEIKWVAVAANDGQTTNGIIGFDVAVSSLGISGQKVLGPTTSNNLYGTGGSRQFTTLSILSVGWDWLVLIALTFWIGLLITENWILARQSRIQSLLERARKRTTSLQWFCLCALLIGESVTFILRVAQMSQALDSSFSVSSVLAMLLQTTYGILLIIRLALILVAMGLLYWTRRTSLKNYPATPTPRLVTRTGVLGSITGSLSPVTGQLGIVTSSTRTLNTTGASITSSLKQPTDSNPGKKASNPGKRSSNPGTTRSLTHDTREVTRDQESRANRLASSQHGYAPIWLALGGLILLTRSLSSEAAQVLQPHASAVLFDWISLVSLGIWLGGLTYLGFILFPLLSAVERDHYADALVVIQRRFTPFQLGSIAALLASGFYLCEASIPNREAFLQDPYGRTLLVLFVLLVLMLILSWVGMAVLRPKLMRQALFLPVVTSDLPTRRARQSVLLNTGRTLKQVVSAQSIIGAGVLLCLALLAFYAPPIVYPEVNYNTSTSQAANAPTTQTRQVGNLSLSLLVTPARLNESNTAILTIKDAAGQPVTDAQVTLTLNMVAMDMGTTQTVVKGNDSATYVAVFDKQQTFSMSGVWTVDVKVTRAGHDPVQTQFQVNIN</sequence>
<evidence type="ECO:0000256" key="4">
    <source>
        <dbReference type="ARBA" id="ARBA00022723"/>
    </source>
</evidence>
<feature type="compositionally biased region" description="Polar residues" evidence="9">
    <location>
        <begin position="358"/>
        <end position="369"/>
    </location>
</feature>
<reference evidence="14 15" key="1">
    <citation type="journal article" date="2011" name="Stand. Genomic Sci.">
        <title>Non-contiguous finished genome sequence and contextual data of the filamentous soil bacterium Ktedonobacter racemifer type strain (SOSP1-21).</title>
        <authorList>
            <person name="Chang Y.J."/>
            <person name="Land M."/>
            <person name="Hauser L."/>
            <person name="Chertkov O."/>
            <person name="Del Rio T.G."/>
            <person name="Nolan M."/>
            <person name="Copeland A."/>
            <person name="Tice H."/>
            <person name="Cheng J.F."/>
            <person name="Lucas S."/>
            <person name="Han C."/>
            <person name="Goodwin L."/>
            <person name="Pitluck S."/>
            <person name="Ivanova N."/>
            <person name="Ovchinikova G."/>
            <person name="Pati A."/>
            <person name="Chen A."/>
            <person name="Palaniappan K."/>
            <person name="Mavromatis K."/>
            <person name="Liolios K."/>
            <person name="Brettin T."/>
            <person name="Fiebig A."/>
            <person name="Rohde M."/>
            <person name="Abt B."/>
            <person name="Goker M."/>
            <person name="Detter J.C."/>
            <person name="Woyke T."/>
            <person name="Bristow J."/>
            <person name="Eisen J.A."/>
            <person name="Markowitz V."/>
            <person name="Hugenholtz P."/>
            <person name="Kyrpides N.C."/>
            <person name="Klenk H.P."/>
            <person name="Lapidus A."/>
        </authorList>
    </citation>
    <scope>NUCLEOTIDE SEQUENCE [LARGE SCALE GENOMIC DNA]</scope>
    <source>
        <strain evidence="15">DSM 44963</strain>
    </source>
</reference>
<feature type="domain" description="Copper resistance protein D" evidence="12">
    <location>
        <begin position="471"/>
        <end position="589"/>
    </location>
</feature>
<evidence type="ECO:0000259" key="11">
    <source>
        <dbReference type="Pfam" id="PF04234"/>
    </source>
</evidence>
<evidence type="ECO:0000256" key="7">
    <source>
        <dbReference type="ARBA" id="ARBA00023008"/>
    </source>
</evidence>
<evidence type="ECO:0000256" key="6">
    <source>
        <dbReference type="ARBA" id="ARBA00022989"/>
    </source>
</evidence>
<keyword evidence="7" id="KW-0186">Copper</keyword>
<dbReference type="OrthoDB" id="139226at2"/>
<dbReference type="RefSeq" id="WP_007912125.1">
    <property type="nucleotide sequence ID" value="NZ_ADVG01000002.1"/>
</dbReference>
<dbReference type="InterPro" id="IPR014755">
    <property type="entry name" value="Cu-Rt/internalin_Ig-like"/>
</dbReference>
<dbReference type="Proteomes" id="UP000004508">
    <property type="component" value="Unassembled WGS sequence"/>
</dbReference>
<feature type="transmembrane region" description="Helical" evidence="10">
    <location>
        <begin position="571"/>
        <end position="593"/>
    </location>
</feature>
<evidence type="ECO:0000259" key="13">
    <source>
        <dbReference type="Pfam" id="PF13115"/>
    </source>
</evidence>
<feature type="transmembrane region" description="Helical" evidence="10">
    <location>
        <begin position="178"/>
        <end position="199"/>
    </location>
</feature>
<keyword evidence="15" id="KW-1185">Reference proteome</keyword>
<evidence type="ECO:0000259" key="12">
    <source>
        <dbReference type="Pfam" id="PF05425"/>
    </source>
</evidence>
<dbReference type="EMBL" id="ADVG01000002">
    <property type="protein sequence ID" value="EFH87198.1"/>
    <property type="molecule type" value="Genomic_DNA"/>
</dbReference>
<feature type="domain" description="YtkA-like" evidence="13">
    <location>
        <begin position="629"/>
        <end position="704"/>
    </location>
</feature>
<feature type="transmembrane region" description="Helical" evidence="10">
    <location>
        <begin position="220"/>
        <end position="240"/>
    </location>
</feature>
<evidence type="ECO:0000256" key="5">
    <source>
        <dbReference type="ARBA" id="ARBA00022729"/>
    </source>
</evidence>
<dbReference type="SUPFAM" id="SSF81296">
    <property type="entry name" value="E set domains"/>
    <property type="match status" value="1"/>
</dbReference>
<evidence type="ECO:0000256" key="3">
    <source>
        <dbReference type="ARBA" id="ARBA00022692"/>
    </source>
</evidence>
<comment type="caution">
    <text evidence="14">The sequence shown here is derived from an EMBL/GenBank/DDBJ whole genome shotgun (WGS) entry which is preliminary data.</text>
</comment>
<dbReference type="PANTHER" id="PTHR34820">
    <property type="entry name" value="INNER MEMBRANE PROTEIN YEBZ"/>
    <property type="match status" value="1"/>
</dbReference>
<keyword evidence="4" id="KW-0479">Metal-binding</keyword>
<dbReference type="eggNOG" id="COG2372">
    <property type="taxonomic scope" value="Bacteria"/>
</dbReference>
<dbReference type="Pfam" id="PF05425">
    <property type="entry name" value="CopD"/>
    <property type="match status" value="1"/>
</dbReference>
<protein>
    <submittedName>
        <fullName evidence="14">Copper resistance protein CopC</fullName>
    </submittedName>
</protein>
<dbReference type="STRING" id="485913.Krac_8525"/>
<evidence type="ECO:0000256" key="8">
    <source>
        <dbReference type="ARBA" id="ARBA00023136"/>
    </source>
</evidence>
<feature type="transmembrane region" description="Helical" evidence="10">
    <location>
        <begin position="474"/>
        <end position="492"/>
    </location>
</feature>
<dbReference type="GO" id="GO:0006825">
    <property type="term" value="P:copper ion transport"/>
    <property type="evidence" value="ECO:0007669"/>
    <property type="project" value="InterPro"/>
</dbReference>
<dbReference type="eggNOG" id="COG1276">
    <property type="taxonomic scope" value="Bacteria"/>
</dbReference>
<keyword evidence="2" id="KW-1003">Cell membrane</keyword>
<dbReference type="PANTHER" id="PTHR34820:SF4">
    <property type="entry name" value="INNER MEMBRANE PROTEIN YEBZ"/>
    <property type="match status" value="1"/>
</dbReference>
<dbReference type="AlphaFoldDB" id="D6TN48"/>
<comment type="subcellular location">
    <subcellularLocation>
        <location evidence="1">Cell membrane</location>
        <topology evidence="1">Multi-pass membrane protein</topology>
    </subcellularLocation>
</comment>
<feature type="transmembrane region" description="Helical" evidence="10">
    <location>
        <begin position="260"/>
        <end position="283"/>
    </location>
</feature>
<keyword evidence="6 10" id="KW-1133">Transmembrane helix</keyword>
<gene>
    <name evidence="14" type="ORF">Krac_8525</name>
</gene>
<dbReference type="InterPro" id="IPR032694">
    <property type="entry name" value="CopC/D"/>
</dbReference>
<dbReference type="GO" id="GO:0042597">
    <property type="term" value="C:periplasmic space"/>
    <property type="evidence" value="ECO:0007669"/>
    <property type="project" value="InterPro"/>
</dbReference>
<keyword evidence="3 10" id="KW-0812">Transmembrane</keyword>
<organism evidence="14 15">
    <name type="scientific">Ktedonobacter racemifer DSM 44963</name>
    <dbReference type="NCBI Taxonomy" id="485913"/>
    <lineage>
        <taxon>Bacteria</taxon>
        <taxon>Bacillati</taxon>
        <taxon>Chloroflexota</taxon>
        <taxon>Ktedonobacteria</taxon>
        <taxon>Ktedonobacterales</taxon>
        <taxon>Ktedonobacteraceae</taxon>
        <taxon>Ktedonobacter</taxon>
    </lineage>
</organism>
<dbReference type="Pfam" id="PF13115">
    <property type="entry name" value="YtkA"/>
    <property type="match status" value="1"/>
</dbReference>
<feature type="transmembrane region" description="Helical" evidence="10">
    <location>
        <begin position="512"/>
        <end position="533"/>
    </location>
</feature>
<dbReference type="Pfam" id="PF04234">
    <property type="entry name" value="CopC"/>
    <property type="match status" value="1"/>
</dbReference>
<dbReference type="InterPro" id="IPR008457">
    <property type="entry name" value="Cu-R_CopD_dom"/>
</dbReference>
<evidence type="ECO:0000256" key="1">
    <source>
        <dbReference type="ARBA" id="ARBA00004651"/>
    </source>
</evidence>
<evidence type="ECO:0000256" key="10">
    <source>
        <dbReference type="SAM" id="Phobius"/>
    </source>
</evidence>
<feature type="compositionally biased region" description="Polar residues" evidence="9">
    <location>
        <begin position="335"/>
        <end position="349"/>
    </location>
</feature>
<dbReference type="InterPro" id="IPR014756">
    <property type="entry name" value="Ig_E-set"/>
</dbReference>
<feature type="domain" description="CopC" evidence="11">
    <location>
        <begin position="35"/>
        <end position="136"/>
    </location>
</feature>
<feature type="compositionally biased region" description="Basic and acidic residues" evidence="9">
    <location>
        <begin position="370"/>
        <end position="385"/>
    </location>
</feature>
<evidence type="ECO:0000313" key="15">
    <source>
        <dbReference type="Proteomes" id="UP000004508"/>
    </source>
</evidence>
<evidence type="ECO:0000313" key="14">
    <source>
        <dbReference type="EMBL" id="EFH87198.1"/>
    </source>
</evidence>
<accession>D6TN48</accession>
<dbReference type="InParanoid" id="D6TN48"/>
<dbReference type="InterPro" id="IPR007348">
    <property type="entry name" value="CopC_dom"/>
</dbReference>
<proteinExistence type="predicted"/>
<dbReference type="InterPro" id="IPR032693">
    <property type="entry name" value="YtkA-like_dom"/>
</dbReference>
<dbReference type="GO" id="GO:0005507">
    <property type="term" value="F:copper ion binding"/>
    <property type="evidence" value="ECO:0007669"/>
    <property type="project" value="InterPro"/>
</dbReference>
<keyword evidence="5" id="KW-0732">Signal</keyword>
<dbReference type="GO" id="GO:0046688">
    <property type="term" value="P:response to copper ion"/>
    <property type="evidence" value="ECO:0007669"/>
    <property type="project" value="InterPro"/>
</dbReference>
<dbReference type="Gene3D" id="2.60.40.1220">
    <property type="match status" value="1"/>
</dbReference>
<evidence type="ECO:0000256" key="9">
    <source>
        <dbReference type="SAM" id="MobiDB-lite"/>
    </source>
</evidence>
<evidence type="ECO:0000256" key="2">
    <source>
        <dbReference type="ARBA" id="ARBA00022475"/>
    </source>
</evidence>
<feature type="transmembrane region" description="Helical" evidence="10">
    <location>
        <begin position="394"/>
        <end position="412"/>
    </location>
</feature>
<name>D6TN48_KTERA</name>
<feature type="region of interest" description="Disordered" evidence="9">
    <location>
        <begin position="335"/>
        <end position="388"/>
    </location>
</feature>
<dbReference type="GO" id="GO:0005886">
    <property type="term" value="C:plasma membrane"/>
    <property type="evidence" value="ECO:0007669"/>
    <property type="project" value="UniProtKB-SubCell"/>
</dbReference>
<feature type="transmembrane region" description="Helical" evidence="10">
    <location>
        <begin position="432"/>
        <end position="454"/>
    </location>
</feature>
<keyword evidence="8 10" id="KW-0472">Membrane</keyword>